<feature type="transmembrane region" description="Helical" evidence="7">
    <location>
        <begin position="493"/>
        <end position="512"/>
    </location>
</feature>
<feature type="transmembrane region" description="Helical" evidence="7">
    <location>
        <begin position="1014"/>
        <end position="1035"/>
    </location>
</feature>
<dbReference type="Gene3D" id="1.20.1640.10">
    <property type="entry name" value="Multidrug efflux transporter AcrB transmembrane domain"/>
    <property type="match status" value="2"/>
</dbReference>
<evidence type="ECO:0000256" key="1">
    <source>
        <dbReference type="ARBA" id="ARBA00004141"/>
    </source>
</evidence>
<reference evidence="10" key="1">
    <citation type="journal article" date="2013" name="Nature">
        <title>Pan genome of the phytoplankton Emiliania underpins its global distribution.</title>
        <authorList>
            <person name="Read B.A."/>
            <person name="Kegel J."/>
            <person name="Klute M.J."/>
            <person name="Kuo A."/>
            <person name="Lefebvre S.C."/>
            <person name="Maumus F."/>
            <person name="Mayer C."/>
            <person name="Miller J."/>
            <person name="Monier A."/>
            <person name="Salamov A."/>
            <person name="Young J."/>
            <person name="Aguilar M."/>
            <person name="Claverie J.M."/>
            <person name="Frickenhaus S."/>
            <person name="Gonzalez K."/>
            <person name="Herman E.K."/>
            <person name="Lin Y.C."/>
            <person name="Napier J."/>
            <person name="Ogata H."/>
            <person name="Sarno A.F."/>
            <person name="Shmutz J."/>
            <person name="Schroeder D."/>
            <person name="de Vargas C."/>
            <person name="Verret F."/>
            <person name="von Dassow P."/>
            <person name="Valentin K."/>
            <person name="Van de Peer Y."/>
            <person name="Wheeler G."/>
            <person name="Dacks J.B."/>
            <person name="Delwiche C.F."/>
            <person name="Dyhrman S.T."/>
            <person name="Glockner G."/>
            <person name="John U."/>
            <person name="Richards T."/>
            <person name="Worden A.Z."/>
            <person name="Zhang X."/>
            <person name="Grigoriev I.V."/>
            <person name="Allen A.E."/>
            <person name="Bidle K."/>
            <person name="Borodovsky M."/>
            <person name="Bowler C."/>
            <person name="Brownlee C."/>
            <person name="Cock J.M."/>
            <person name="Elias M."/>
            <person name="Gladyshev V.N."/>
            <person name="Groth M."/>
            <person name="Guda C."/>
            <person name="Hadaegh A."/>
            <person name="Iglesias-Rodriguez M.D."/>
            <person name="Jenkins J."/>
            <person name="Jones B.M."/>
            <person name="Lawson T."/>
            <person name="Leese F."/>
            <person name="Lindquist E."/>
            <person name="Lobanov A."/>
            <person name="Lomsadze A."/>
            <person name="Malik S.B."/>
            <person name="Marsh M.E."/>
            <person name="Mackinder L."/>
            <person name="Mock T."/>
            <person name="Mueller-Roeber B."/>
            <person name="Pagarete A."/>
            <person name="Parker M."/>
            <person name="Probert I."/>
            <person name="Quesneville H."/>
            <person name="Raines C."/>
            <person name="Rensing S.A."/>
            <person name="Riano-Pachon D.M."/>
            <person name="Richier S."/>
            <person name="Rokitta S."/>
            <person name="Shiraiwa Y."/>
            <person name="Soanes D.M."/>
            <person name="van der Giezen M."/>
            <person name="Wahlund T.M."/>
            <person name="Williams B."/>
            <person name="Wilson W."/>
            <person name="Wolfe G."/>
            <person name="Wurch L.L."/>
        </authorList>
    </citation>
    <scope>NUCLEOTIDE SEQUENCE</scope>
</reference>
<feature type="transmembrane region" description="Helical" evidence="7">
    <location>
        <begin position="462"/>
        <end position="486"/>
    </location>
</feature>
<dbReference type="PROSITE" id="PS50156">
    <property type="entry name" value="SSD"/>
    <property type="match status" value="2"/>
</dbReference>
<keyword evidence="5" id="KW-0325">Glycoprotein</keyword>
<dbReference type="GO" id="GO:0016020">
    <property type="term" value="C:membrane"/>
    <property type="evidence" value="ECO:0007669"/>
    <property type="project" value="UniProtKB-SubCell"/>
</dbReference>
<feature type="domain" description="SSD" evidence="8">
    <location>
        <begin position="994"/>
        <end position="1108"/>
    </location>
</feature>
<comment type="subcellular location">
    <subcellularLocation>
        <location evidence="1">Membrane</location>
        <topology evidence="1">Multi-pass membrane protein</topology>
    </subcellularLocation>
</comment>
<dbReference type="EnsemblProtists" id="EOD33488">
    <property type="protein sequence ID" value="EOD33488"/>
    <property type="gene ID" value="EMIHUDRAFT_455791"/>
</dbReference>
<dbReference type="GO" id="GO:0022857">
    <property type="term" value="F:transmembrane transporter activity"/>
    <property type="evidence" value="ECO:0007669"/>
    <property type="project" value="TreeGrafter"/>
</dbReference>
<dbReference type="Proteomes" id="UP000013827">
    <property type="component" value="Unassembled WGS sequence"/>
</dbReference>
<feature type="transmembrane region" description="Helical" evidence="7">
    <location>
        <begin position="1055"/>
        <end position="1073"/>
    </location>
</feature>
<feature type="transmembrane region" description="Helical" evidence="7">
    <location>
        <begin position="982"/>
        <end position="1007"/>
    </location>
</feature>
<evidence type="ECO:0000256" key="5">
    <source>
        <dbReference type="ARBA" id="ARBA00023180"/>
    </source>
</evidence>
<dbReference type="InterPro" id="IPR053958">
    <property type="entry name" value="HMGCR/SNAP/NPC1-like_SSD"/>
</dbReference>
<dbReference type="Pfam" id="PF03176">
    <property type="entry name" value="MMPL"/>
    <property type="match status" value="1"/>
</dbReference>
<organism evidence="9 10">
    <name type="scientific">Emiliania huxleyi (strain CCMP1516)</name>
    <dbReference type="NCBI Taxonomy" id="280463"/>
    <lineage>
        <taxon>Eukaryota</taxon>
        <taxon>Haptista</taxon>
        <taxon>Haptophyta</taxon>
        <taxon>Prymnesiophyceae</taxon>
        <taxon>Isochrysidales</taxon>
        <taxon>Noelaerhabdaceae</taxon>
        <taxon>Emiliania</taxon>
    </lineage>
</organism>
<keyword evidence="2 7" id="KW-0812">Transmembrane</keyword>
<reference evidence="9" key="2">
    <citation type="submission" date="2024-10" db="UniProtKB">
        <authorList>
            <consortium name="EnsemblProtists"/>
        </authorList>
    </citation>
    <scope>IDENTIFICATION</scope>
</reference>
<evidence type="ECO:0000313" key="9">
    <source>
        <dbReference type="EnsemblProtists" id="EOD33488"/>
    </source>
</evidence>
<feature type="transmembrane region" description="Helical" evidence="7">
    <location>
        <begin position="518"/>
        <end position="538"/>
    </location>
</feature>
<proteinExistence type="inferred from homology"/>
<feature type="transmembrane region" description="Helical" evidence="7">
    <location>
        <begin position="1085"/>
        <end position="1107"/>
    </location>
</feature>
<feature type="transmembrane region" description="Helical" evidence="7">
    <location>
        <begin position="559"/>
        <end position="584"/>
    </location>
</feature>
<dbReference type="PaxDb" id="2903-EOD33488"/>
<evidence type="ECO:0000256" key="3">
    <source>
        <dbReference type="ARBA" id="ARBA00022989"/>
    </source>
</evidence>
<protein>
    <recommendedName>
        <fullName evidence="8">SSD domain-containing protein</fullName>
    </recommendedName>
</protein>
<evidence type="ECO:0000313" key="10">
    <source>
        <dbReference type="Proteomes" id="UP000013827"/>
    </source>
</evidence>
<dbReference type="HOGENOM" id="CLU_299245_0_0_1"/>
<feature type="transmembrane region" description="Helical" evidence="7">
    <location>
        <begin position="954"/>
        <end position="976"/>
    </location>
</feature>
<dbReference type="Pfam" id="PF12349">
    <property type="entry name" value="Sterol-sensing"/>
    <property type="match status" value="1"/>
</dbReference>
<sequence length="1142" mass="125615">MRGCFKDIRPTADEVKPPLRIASFIVRRPCFTALGSLFVAVILASEGNRAGFSGAEELSDIFPQQDYPVYDTISQQTDAVIMAMEQSEENFALRSRRRALSARFTAPSATGARRFLSSSGVQHLQRAAARFDGAEMGDRAVAGAGEPAFERGRELSSTPINQTKQTESLGEAIFSFGAREDGGDSFSEAGLAELCRMHVEMMETKDYDQYCLRSEFETPDVGVLPDATCKAPRTPLVFFYGPTSYDPESALAKFNVPNFEEIMAWQLDPANTEAVKTQQAADNAATISDENSITVAEAHYTTVDALRVELSTDGPIGKQWFYGRTRCGEGETKGQETAKDAAAVKKLVAKVRGSKALSDSQTGGLVNFYFDSAFGEDNLRSRYTRSFYQFGAPLAGFDNYIESDLKDDQDKLVTDWWKEEDMRGLYSKNGRLSWNEIEPSAIITLGDILLNEFLEIIKVDGILAIVPIVAVFLIVWLHTGSLLIAFATLTEQLLSFFVAFFFTAVVLQIKWLSFQFILSIYIVLAIGADDTFVFVDAWKQSFYAGPDVNRNLATRMSWVYRRAGLAMLITSLTTCAAFLATAVASGQVPDLQLFGIFTAFVIFIDYVLVMTFLTAIMVLYHNRFEMKPGLCCACCGTADTRQGCSKGGCDALCASSSKLETTTAIAERGGADQVAKPRLVTFFEDVFPFSIIRRPPARAASVVIMLAVLAPMAWQASQLEPQKDAAQILPDDHPFQRFFDLSAEFESSNEDEPVKLSVVWGFEDKPLDTDGVNRLFDPQNKGRLAFSADWVLDESAQSGLLSACDLLENSELVFDKETEAGILEKDIDCWVRDFKNWRNTTRNEIFPVPDDADVVTAVKEWCDAGDGETASDCSRYVGFEVDANGDLYIAWTRVVMGVKMNENVFLPASKLREKYDEYEGLVDSINEAVAVGAEDPGGQPLANNKWINMVLQELYVRMSTVGVAIGISIAFIVLLVSTRNLLAASISVLSIACALVTVIGITVAMGWELGASEAICLMTLTGFAVDYVVHLSHSYMESTSHSPLERTHDALRDMGISVFWGMLTSFVAALALASCQLQFLSKFGYFFLLTITFAYLWAVLFLMPLLATIGPRSSPPDGKAVPITPYNSNTTTRKVPDAIEVA</sequence>
<dbReference type="STRING" id="2903.R1DDH2"/>
<keyword evidence="10" id="KW-1185">Reference proteome</keyword>
<dbReference type="eggNOG" id="KOG3664">
    <property type="taxonomic scope" value="Eukaryota"/>
</dbReference>
<feature type="domain" description="SSD" evidence="8">
    <location>
        <begin position="479"/>
        <end position="619"/>
    </location>
</feature>
<keyword evidence="3 7" id="KW-1133">Transmembrane helix</keyword>
<dbReference type="InterPro" id="IPR000731">
    <property type="entry name" value="SSD"/>
</dbReference>
<evidence type="ECO:0000256" key="6">
    <source>
        <dbReference type="ARBA" id="ARBA00038046"/>
    </source>
</evidence>
<evidence type="ECO:0000256" key="2">
    <source>
        <dbReference type="ARBA" id="ARBA00022692"/>
    </source>
</evidence>
<evidence type="ECO:0000256" key="4">
    <source>
        <dbReference type="ARBA" id="ARBA00023136"/>
    </source>
</evidence>
<evidence type="ECO:0000256" key="7">
    <source>
        <dbReference type="SAM" id="Phobius"/>
    </source>
</evidence>
<dbReference type="PANTHER" id="PTHR45951">
    <property type="entry name" value="PROTEIN DISPATCHED-RELATED"/>
    <property type="match status" value="1"/>
</dbReference>
<dbReference type="KEGG" id="ehx:EMIHUDRAFT_455791"/>
<dbReference type="InterPro" id="IPR004869">
    <property type="entry name" value="MMPL_dom"/>
</dbReference>
<name>A0A0D3KCK3_EMIH1</name>
<dbReference type="SUPFAM" id="SSF82866">
    <property type="entry name" value="Multidrug efflux transporter AcrB transmembrane domain"/>
    <property type="match status" value="2"/>
</dbReference>
<dbReference type="RefSeq" id="XP_005785917.1">
    <property type="nucleotide sequence ID" value="XM_005785860.1"/>
</dbReference>
<accession>A0A0D3KCK3</accession>
<dbReference type="OMA" id="TIACITV"/>
<feature type="transmembrane region" description="Helical" evidence="7">
    <location>
        <begin position="596"/>
        <end position="620"/>
    </location>
</feature>
<dbReference type="PANTHER" id="PTHR45951:SF7">
    <property type="entry name" value="SSD DOMAIN-CONTAINING PROTEIN"/>
    <property type="match status" value="1"/>
</dbReference>
<evidence type="ECO:0000259" key="8">
    <source>
        <dbReference type="PROSITE" id="PS50156"/>
    </source>
</evidence>
<dbReference type="GeneID" id="17278758"/>
<dbReference type="InterPro" id="IPR052081">
    <property type="entry name" value="Dispatched_Hh_regulator"/>
</dbReference>
<comment type="similarity">
    <text evidence="6">Belongs to the dispatched family.</text>
</comment>
<keyword evidence="4 7" id="KW-0472">Membrane</keyword>
<dbReference type="AlphaFoldDB" id="A0A0D3KCK3"/>